<feature type="compositionally biased region" description="Polar residues" evidence="3">
    <location>
        <begin position="657"/>
        <end position="672"/>
    </location>
</feature>
<dbReference type="STRING" id="65357.A0A024GMZ5"/>
<evidence type="ECO:0000256" key="1">
    <source>
        <dbReference type="ARBA" id="ARBA00004123"/>
    </source>
</evidence>
<feature type="region of interest" description="Disordered" evidence="3">
    <location>
        <begin position="398"/>
        <end position="463"/>
    </location>
</feature>
<dbReference type="GO" id="GO:0003712">
    <property type="term" value="F:transcription coregulator activity"/>
    <property type="evidence" value="ECO:0007669"/>
    <property type="project" value="InterPro"/>
</dbReference>
<dbReference type="GO" id="GO:0005634">
    <property type="term" value="C:nucleus"/>
    <property type="evidence" value="ECO:0007669"/>
    <property type="project" value="UniProtKB-SubCell"/>
</dbReference>
<evidence type="ECO:0000259" key="4">
    <source>
        <dbReference type="Pfam" id="PF16987"/>
    </source>
</evidence>
<dbReference type="AlphaFoldDB" id="A0A024GMZ5"/>
<feature type="region of interest" description="Disordered" evidence="3">
    <location>
        <begin position="590"/>
        <end position="616"/>
    </location>
</feature>
<dbReference type="GO" id="GO:0006355">
    <property type="term" value="P:regulation of DNA-templated transcription"/>
    <property type="evidence" value="ECO:0007669"/>
    <property type="project" value="InterPro"/>
</dbReference>
<evidence type="ECO:0000313" key="6">
    <source>
        <dbReference type="Proteomes" id="UP000053237"/>
    </source>
</evidence>
<dbReference type="Gene3D" id="1.10.246.20">
    <property type="entry name" value="Coactivator CBP, KIX domain"/>
    <property type="match status" value="1"/>
</dbReference>
<evidence type="ECO:0000256" key="2">
    <source>
        <dbReference type="ARBA" id="ARBA00023242"/>
    </source>
</evidence>
<name>A0A024GMZ5_9STRA</name>
<dbReference type="SUPFAM" id="SSF47040">
    <property type="entry name" value="Kix domain of CBP (creb binding protein)"/>
    <property type="match status" value="1"/>
</dbReference>
<dbReference type="Pfam" id="PF16987">
    <property type="entry name" value="KIX_2"/>
    <property type="match status" value="1"/>
</dbReference>
<feature type="compositionally biased region" description="Polar residues" evidence="3">
    <location>
        <begin position="409"/>
        <end position="424"/>
    </location>
</feature>
<dbReference type="OrthoDB" id="79772at2759"/>
<feature type="region of interest" description="Disordered" evidence="3">
    <location>
        <begin position="486"/>
        <end position="570"/>
    </location>
</feature>
<evidence type="ECO:0000313" key="5">
    <source>
        <dbReference type="EMBL" id="CCI48089.1"/>
    </source>
</evidence>
<feature type="compositionally biased region" description="Low complexity" evidence="3">
    <location>
        <begin position="673"/>
        <end position="695"/>
    </location>
</feature>
<keyword evidence="6" id="KW-1185">Reference proteome</keyword>
<dbReference type="GO" id="GO:0043565">
    <property type="term" value="F:sequence-specific DNA binding"/>
    <property type="evidence" value="ECO:0007669"/>
    <property type="project" value="TreeGrafter"/>
</dbReference>
<dbReference type="Proteomes" id="UP000053237">
    <property type="component" value="Unassembled WGS sequence"/>
</dbReference>
<dbReference type="InterPro" id="IPR036529">
    <property type="entry name" value="KIX_dom_sf"/>
</dbReference>
<dbReference type="InParanoid" id="A0A024GMZ5"/>
<feature type="compositionally biased region" description="Low complexity" evidence="3">
    <location>
        <begin position="486"/>
        <end position="564"/>
    </location>
</feature>
<accession>A0A024GMZ5</accession>
<dbReference type="PANTHER" id="PTHR14312:SF1">
    <property type="entry name" value="BASIC-LEUCINE ZIPPER TRANSCRIPTION FACTOR A"/>
    <property type="match status" value="1"/>
</dbReference>
<organism evidence="5 6">
    <name type="scientific">Albugo candida</name>
    <dbReference type="NCBI Taxonomy" id="65357"/>
    <lineage>
        <taxon>Eukaryota</taxon>
        <taxon>Sar</taxon>
        <taxon>Stramenopiles</taxon>
        <taxon>Oomycota</taxon>
        <taxon>Peronosporomycetes</taxon>
        <taxon>Albuginales</taxon>
        <taxon>Albuginaceae</taxon>
        <taxon>Albugo</taxon>
    </lineage>
</organism>
<evidence type="ECO:0000256" key="3">
    <source>
        <dbReference type="SAM" id="MobiDB-lite"/>
    </source>
</evidence>
<comment type="caution">
    <text evidence="5">The sequence shown here is derived from an EMBL/GenBank/DDBJ whole genome shotgun (WGS) entry which is preliminary data.</text>
</comment>
<comment type="subcellular location">
    <subcellularLocation>
        <location evidence="1">Nucleus</location>
    </subcellularLocation>
</comment>
<feature type="domain" description="Mediator complex subunit 15 KIX" evidence="4">
    <location>
        <begin position="133"/>
        <end position="207"/>
    </location>
</feature>
<dbReference type="InterPro" id="IPR036546">
    <property type="entry name" value="MED15_KIX"/>
</dbReference>
<feature type="compositionally biased region" description="Low complexity" evidence="3">
    <location>
        <begin position="425"/>
        <end position="463"/>
    </location>
</feature>
<protein>
    <recommendedName>
        <fullName evidence="4">Mediator complex subunit 15 KIX domain-containing protein</fullName>
    </recommendedName>
</protein>
<dbReference type="PANTHER" id="PTHR14312">
    <property type="entry name" value="CREB/ATF BZIP TRANSCRIPTION FACTOR"/>
    <property type="match status" value="1"/>
</dbReference>
<proteinExistence type="predicted"/>
<sequence length="720" mass="79261">MDPNGMNPMMQQMSMPISMPMGVSNTGNPNMAATMQMGMGINPMTGMQHQSGRYNVHSGAQGQMIPPNANQQRQQQHIMMNSMNMNPAMMNMNMKMNPMGQQHPMASTNTNSGTMNVPNMGMGNVPVQNLGGADWRIQVTREHRANLIAKLYNEMVRLSTDPPPGIKLWMNVAGYELQLYKDASTQEEYIRKIFNRLKHLRQQPTDPSAAMMMQNLPNGGTLSRLDFSCYSNNMNPFNSRGGPQGMMGMQPHGAYGTSQYPGQTPAHGKAQLPVTMSSQTMSSAGKDNLTPRMQAGGNGSSADVAAEYWRQHDAMKAKYRDDVEKVHNAFKKYVDHMKDQDETDQKKKLRYLLSYVQLCANVLNEDKSTHQSRKLEELGRVYKYIVKIVNPYLKKLRSETDKRVHPSGTGISVTDQNMNGMTMVNNSGNAGQLSQQGQQQSQSAQSQNTMQQNHQYQQQRQQQMQQQMQQQRLQIQRQQQQQQQMQMQRQQLLQHKSQSANQQAAQSSHAMRNSSTSQSQQQNPGGNQQSSSSPTPNAPSQNTQQQYSTSKSSSASNRQSESPSLSTTFSLGMSDDSSYYSTMDSSLLQMPSSLTNSTTSTSNTNSAGSTNAANNNPSGSLINYSMGFSNELSPTGFSNSADLEFLDIDGTGLNYDGQDTSSNAAASQSQYHNSLGSNSASSNGNNGSSNANSGNTTENDTSHNDDNGDNADLMTFVEAL</sequence>
<feature type="region of interest" description="Disordered" evidence="3">
    <location>
        <begin position="657"/>
        <end position="711"/>
    </location>
</feature>
<reference evidence="5 6" key="1">
    <citation type="submission" date="2012-05" db="EMBL/GenBank/DDBJ databases">
        <title>Recombination and specialization in a pathogen metapopulation.</title>
        <authorList>
            <person name="Gardiner A."/>
            <person name="Kemen E."/>
            <person name="Schultz-Larsen T."/>
            <person name="MacLean D."/>
            <person name="Van Oosterhout C."/>
            <person name="Jones J.D.G."/>
        </authorList>
    </citation>
    <scope>NUCLEOTIDE SEQUENCE [LARGE SCALE GENOMIC DNA]</scope>
    <source>
        <strain evidence="5 6">Ac Nc2</strain>
    </source>
</reference>
<dbReference type="EMBL" id="CAIX01000203">
    <property type="protein sequence ID" value="CCI48089.1"/>
    <property type="molecule type" value="Genomic_DNA"/>
</dbReference>
<gene>
    <name evidence="5" type="ORF">BN9_091380</name>
</gene>
<keyword evidence="2" id="KW-0539">Nucleus</keyword>